<keyword evidence="1" id="KW-0472">Membrane</keyword>
<feature type="transmembrane region" description="Helical" evidence="1">
    <location>
        <begin position="130"/>
        <end position="151"/>
    </location>
</feature>
<evidence type="ECO:0000313" key="4">
    <source>
        <dbReference type="Proteomes" id="UP000276301"/>
    </source>
</evidence>
<accession>A0A498CSM2</accession>
<feature type="transmembrane region" description="Helical" evidence="1">
    <location>
        <begin position="346"/>
        <end position="366"/>
    </location>
</feature>
<keyword evidence="4" id="KW-1185">Reference proteome</keyword>
<keyword evidence="1" id="KW-0812">Transmembrane</keyword>
<sequence length="634" mass="66772">MSMLNWLTEVLEEQKLKGTRGKIIAVIAFCCSCFFLYTAFSGSLPNIAQRATLMAFALPMIFLIKPSSQKHPRLSLVLDAGFAILAVVVFVYVIKVQKAIAWRVGNPNAVDMVMGVCAALLVIEAARRKVGWTLPILVGVLVVYGFAGPYMPGVLMHRGLDPGAFISSIYLSEEGIFGTPLQVAADFIMVFVLFGAFLRVSGAGEFFIDIADAAFGGMRGGPAKAAVISSGLMGCVSGSAVANVVTTGTFTIPMMKKTGYRPEVAGAVEAVSSTGGQIMPPIMGAAAFIMADFLRIPYWDVVKAAIIPAVLYYAAVFFMVDLEAAKTGLKGMPKSELPKAGEIMKRSGHLVIPVVVLIYLLGVVGYSAQKSAFFTIVLVVLVAALRKHTRINLRKFVSAMIEGAIGGLEVAAVCACAGIVIGILMRTGLGMMLTGMLVELSHGSLPILMVLTMIASIIMGMGLPTSACYIIVVVLIAPAMVQMGVPAIAAHMFAFYFACLSNITPPVAMAAYAGASIAGSDPMRTGFQATRVGACGFIVPFMFVYGTPLLMIGSAGEILLAFVTAMLGTFALSAGLAGYQFGKLNWFLRAMSLVAALVLIKPGIGSDLVGLAIIAVISAINWSQYKRKPKVPAA</sequence>
<feature type="transmembrane region" description="Helical" evidence="1">
    <location>
        <begin position="76"/>
        <end position="94"/>
    </location>
</feature>
<protein>
    <submittedName>
        <fullName evidence="3">TRAP transporter permease</fullName>
    </submittedName>
</protein>
<dbReference type="InterPro" id="IPR011853">
    <property type="entry name" value="TRAP_DctM-Dct_fused"/>
</dbReference>
<proteinExistence type="predicted"/>
<feature type="transmembrane region" description="Helical" evidence="1">
    <location>
        <begin position="47"/>
        <end position="64"/>
    </location>
</feature>
<feature type="transmembrane region" description="Helical" evidence="1">
    <location>
        <begin position="181"/>
        <end position="200"/>
    </location>
</feature>
<name>A0A498CSM2_9FIRM</name>
<dbReference type="EMBL" id="RCHT01000003">
    <property type="protein sequence ID" value="RLL13578.1"/>
    <property type="molecule type" value="Genomic_DNA"/>
</dbReference>
<reference evidence="3 4" key="1">
    <citation type="submission" date="2018-10" db="EMBL/GenBank/DDBJ databases">
        <title>Anaerotruncus faecis sp. nov., isolated from human feces.</title>
        <authorList>
            <person name="Wang Y.-J."/>
        </authorList>
    </citation>
    <scope>NUCLEOTIDE SEQUENCE [LARGE SCALE GENOMIC DNA]</scope>
    <source>
        <strain evidence="3 4">22A2-44</strain>
    </source>
</reference>
<feature type="transmembrane region" description="Helical" evidence="1">
    <location>
        <begin position="503"/>
        <end position="520"/>
    </location>
</feature>
<dbReference type="PANTHER" id="PTHR43849:SF2">
    <property type="entry name" value="BLL3936 PROTEIN"/>
    <property type="match status" value="1"/>
</dbReference>
<dbReference type="RefSeq" id="WP_121586199.1">
    <property type="nucleotide sequence ID" value="NZ_RCHT01000003.1"/>
</dbReference>
<feature type="transmembrane region" description="Helical" evidence="1">
    <location>
        <begin position="470"/>
        <end position="497"/>
    </location>
</feature>
<dbReference type="NCBIfam" id="TIGR02123">
    <property type="entry name" value="TRAP_fused"/>
    <property type="match status" value="1"/>
</dbReference>
<gene>
    <name evidence="3" type="ORF">D4A47_03690</name>
</gene>
<dbReference type="Pfam" id="PF06808">
    <property type="entry name" value="DctM"/>
    <property type="match status" value="1"/>
</dbReference>
<feature type="transmembrane region" description="Helical" evidence="1">
    <location>
        <begin position="372"/>
        <end position="389"/>
    </location>
</feature>
<comment type="caution">
    <text evidence="3">The sequence shown here is derived from an EMBL/GenBank/DDBJ whole genome shotgun (WGS) entry which is preliminary data.</text>
</comment>
<keyword evidence="1" id="KW-1133">Transmembrane helix</keyword>
<feature type="transmembrane region" description="Helical" evidence="1">
    <location>
        <begin position="532"/>
        <end position="552"/>
    </location>
</feature>
<feature type="transmembrane region" description="Helical" evidence="1">
    <location>
        <begin position="558"/>
        <end position="579"/>
    </location>
</feature>
<feature type="domain" description="TRAP C4-dicarboxylate transport system permease DctM subunit" evidence="2">
    <location>
        <begin position="119"/>
        <end position="554"/>
    </location>
</feature>
<dbReference type="AlphaFoldDB" id="A0A498CSM2"/>
<evidence type="ECO:0000256" key="1">
    <source>
        <dbReference type="SAM" id="Phobius"/>
    </source>
</evidence>
<evidence type="ECO:0000259" key="2">
    <source>
        <dbReference type="Pfam" id="PF06808"/>
    </source>
</evidence>
<feature type="transmembrane region" description="Helical" evidence="1">
    <location>
        <begin position="401"/>
        <end position="425"/>
    </location>
</feature>
<evidence type="ECO:0000313" key="3">
    <source>
        <dbReference type="EMBL" id="RLL13578.1"/>
    </source>
</evidence>
<organism evidence="3 4">
    <name type="scientific">Anaerotruncus massiliensis</name>
    <name type="common">ex Liu et al. 2021</name>
    <dbReference type="NCBI Taxonomy" id="2321404"/>
    <lineage>
        <taxon>Bacteria</taxon>
        <taxon>Bacillati</taxon>
        <taxon>Bacillota</taxon>
        <taxon>Clostridia</taxon>
        <taxon>Eubacteriales</taxon>
        <taxon>Oscillospiraceae</taxon>
        <taxon>Anaerotruncus</taxon>
    </lineage>
</organism>
<dbReference type="Proteomes" id="UP000276301">
    <property type="component" value="Unassembled WGS sequence"/>
</dbReference>
<dbReference type="InterPro" id="IPR010656">
    <property type="entry name" value="DctM"/>
</dbReference>
<feature type="transmembrane region" description="Helical" evidence="1">
    <location>
        <begin position="21"/>
        <end position="41"/>
    </location>
</feature>
<dbReference type="PANTHER" id="PTHR43849">
    <property type="entry name" value="BLL3936 PROTEIN"/>
    <property type="match status" value="1"/>
</dbReference>
<feature type="transmembrane region" description="Helical" evidence="1">
    <location>
        <begin position="305"/>
        <end position="325"/>
    </location>
</feature>